<dbReference type="RefSeq" id="WP_349425988.1">
    <property type="nucleotide sequence ID" value="NZ_CP151632.1"/>
</dbReference>
<proteinExistence type="predicted"/>
<protein>
    <submittedName>
        <fullName evidence="5">Thiamine pyrophosphate-dependent dehydrogenase E1 component subunit alpha</fullName>
    </submittedName>
</protein>
<gene>
    <name evidence="5" type="ORF">MRBLWS13_002835</name>
</gene>
<evidence type="ECO:0000256" key="2">
    <source>
        <dbReference type="ARBA" id="ARBA00023002"/>
    </source>
</evidence>
<evidence type="ECO:0000313" key="5">
    <source>
        <dbReference type="EMBL" id="WZO35153.1"/>
    </source>
</evidence>
<evidence type="ECO:0000259" key="4">
    <source>
        <dbReference type="Pfam" id="PF00676"/>
    </source>
</evidence>
<keyword evidence="2" id="KW-0560">Oxidoreductase</keyword>
<dbReference type="InterPro" id="IPR029061">
    <property type="entry name" value="THDP-binding"/>
</dbReference>
<dbReference type="InterPro" id="IPR050642">
    <property type="entry name" value="PDH_E1_Alpha_Subunit"/>
</dbReference>
<evidence type="ECO:0000256" key="3">
    <source>
        <dbReference type="ARBA" id="ARBA00023052"/>
    </source>
</evidence>
<dbReference type="AlphaFoldDB" id="A0AAU6SDV5"/>
<dbReference type="PANTHER" id="PTHR11516">
    <property type="entry name" value="PYRUVATE DEHYDROGENASE E1 COMPONENT, ALPHA SUBUNIT BACTERIAL AND ORGANELLAR"/>
    <property type="match status" value="1"/>
</dbReference>
<dbReference type="GO" id="GO:0004739">
    <property type="term" value="F:pyruvate dehydrogenase (acetyl-transferring) activity"/>
    <property type="evidence" value="ECO:0007669"/>
    <property type="project" value="TreeGrafter"/>
</dbReference>
<reference evidence="5" key="1">
    <citation type="submission" date="2024-04" db="EMBL/GenBank/DDBJ databases">
        <authorList>
            <person name="Roder T."/>
            <person name="Oberhansli S."/>
            <person name="Kreuzer M."/>
        </authorList>
    </citation>
    <scope>NUCLEOTIDE SEQUENCE</scope>
    <source>
        <strain evidence="5">LWS13-1.2</strain>
    </source>
</reference>
<dbReference type="GO" id="GO:0000287">
    <property type="term" value="F:magnesium ion binding"/>
    <property type="evidence" value="ECO:0007669"/>
    <property type="project" value="UniProtKB-ARBA"/>
</dbReference>
<dbReference type="SUPFAM" id="SSF52518">
    <property type="entry name" value="Thiamin diphosphate-binding fold (THDP-binding)"/>
    <property type="match status" value="1"/>
</dbReference>
<accession>A0AAU6SDV5</accession>
<dbReference type="Pfam" id="PF00676">
    <property type="entry name" value="E1_dh"/>
    <property type="match status" value="1"/>
</dbReference>
<dbReference type="EMBL" id="CP151632">
    <property type="protein sequence ID" value="WZO35153.1"/>
    <property type="molecule type" value="Genomic_DNA"/>
</dbReference>
<dbReference type="Gene3D" id="3.40.50.970">
    <property type="match status" value="1"/>
</dbReference>
<organism evidence="5">
    <name type="scientific">Microbacterium sp. LWS13-1.2</name>
    <dbReference type="NCBI Taxonomy" id="3135264"/>
    <lineage>
        <taxon>Bacteria</taxon>
        <taxon>Bacillati</taxon>
        <taxon>Actinomycetota</taxon>
        <taxon>Actinomycetes</taxon>
        <taxon>Micrococcales</taxon>
        <taxon>Microbacteriaceae</taxon>
        <taxon>Microbacterium</taxon>
    </lineage>
</organism>
<dbReference type="InterPro" id="IPR001017">
    <property type="entry name" value="DH_E1"/>
</dbReference>
<evidence type="ECO:0000256" key="1">
    <source>
        <dbReference type="ARBA" id="ARBA00001964"/>
    </source>
</evidence>
<dbReference type="GO" id="GO:0006086">
    <property type="term" value="P:pyruvate decarboxylation to acetyl-CoA"/>
    <property type="evidence" value="ECO:0007669"/>
    <property type="project" value="TreeGrafter"/>
</dbReference>
<sequence>MNEYTPGVQPLAADREESLRLYRQMLLMRRFEETVLELMVRTPLEIEGPVHPYIGEEAIAAGVCAALTLSDKIMSTHRGHGHCIGKGGDPDRMMAELFGRVDGYCKGKGGSMHIADFDIGMLGANGIVAAGIPIATGAALAELLQGSGNVVACMFGDGAAAAGPLHESLNIAAMSRLPIVFVCENNGWSVNTPPERSLVSSVVELAAGYGVEGITVDGNDVLAVRAAALFAVDRARKGLGPTMIEATTFRRTVHATRGPAPADSRDPELLERWIRRDPLDRFHDVLVEAGVMTNAEAIALADSVEAQMAAAVEFARNSPFPELSEAFEDVWA</sequence>
<comment type="cofactor">
    <cofactor evidence="1">
        <name>thiamine diphosphate</name>
        <dbReference type="ChEBI" id="CHEBI:58937"/>
    </cofactor>
</comment>
<keyword evidence="3" id="KW-0786">Thiamine pyrophosphate</keyword>
<name>A0AAU6SDV5_9MICO</name>
<feature type="domain" description="Dehydrogenase E1 component" evidence="4">
    <location>
        <begin position="24"/>
        <end position="323"/>
    </location>
</feature>
<dbReference type="PANTHER" id="PTHR11516:SF60">
    <property type="entry name" value="PYRUVATE DEHYDROGENASE E1 COMPONENT SUBUNIT ALPHA"/>
    <property type="match status" value="1"/>
</dbReference>
<dbReference type="CDD" id="cd02000">
    <property type="entry name" value="TPP_E1_PDC_ADC_BCADC"/>
    <property type="match status" value="1"/>
</dbReference>